<feature type="region of interest" description="Disordered" evidence="1">
    <location>
        <begin position="176"/>
        <end position="247"/>
    </location>
</feature>
<evidence type="ECO:0000313" key="3">
    <source>
        <dbReference type="EMBL" id="PVU90044.1"/>
    </source>
</evidence>
<dbReference type="SUPFAM" id="SSF46565">
    <property type="entry name" value="Chaperone J-domain"/>
    <property type="match status" value="1"/>
</dbReference>
<evidence type="ECO:0000259" key="2">
    <source>
        <dbReference type="PROSITE" id="PS50076"/>
    </source>
</evidence>
<proteinExistence type="predicted"/>
<accession>A0A2T9YCM0</accession>
<comment type="caution">
    <text evidence="3">The sequence shown here is derived from an EMBL/GenBank/DDBJ whole genome shotgun (WGS) entry which is preliminary data.</text>
</comment>
<dbReference type="EMBL" id="MBFT01000504">
    <property type="protein sequence ID" value="PVU90044.1"/>
    <property type="molecule type" value="Genomic_DNA"/>
</dbReference>
<dbReference type="PANTHER" id="PTHR46620:SF1">
    <property type="entry name" value="J DOMAIN-CONTAINING PROTEIN SPF31"/>
    <property type="match status" value="1"/>
</dbReference>
<protein>
    <recommendedName>
        <fullName evidence="2">J domain-containing protein</fullName>
    </recommendedName>
</protein>
<sequence length="247" mass="29417">MSNAKVGGNTLMTQQERELDLYFKQQITQVSRSEEVERILNLSKLDPFTILNVSNNCTANEVKNAYRKKSILIHPDKTSHPQAREAFEKLKRAEQDLTDEKQRKWLKNMLEEARQVLLSEQIAQTLPGKKRERSVEEEILEKDPEFEKKVRVKFRELVIEMEWRRLKKAKLIVEQKQNEADKQKQEQAEKETEKKKEKEWASTRDDRINSWRNFQTKNKKKNTKNSSSTKKSNFVQDPNKPYIKRKI</sequence>
<gene>
    <name evidence="3" type="ORF">BB559_004816</name>
</gene>
<name>A0A2T9YCM0_9FUNG</name>
<dbReference type="OrthoDB" id="342454at2759"/>
<evidence type="ECO:0000313" key="4">
    <source>
        <dbReference type="Proteomes" id="UP000245699"/>
    </source>
</evidence>
<dbReference type="InterPro" id="IPR001623">
    <property type="entry name" value="DnaJ_domain"/>
</dbReference>
<dbReference type="Gene3D" id="1.10.287.110">
    <property type="entry name" value="DnaJ domain"/>
    <property type="match status" value="1"/>
</dbReference>
<dbReference type="STRING" id="61424.A0A2T9YCM0"/>
<dbReference type="PROSITE" id="PS50076">
    <property type="entry name" value="DNAJ_2"/>
    <property type="match status" value="1"/>
</dbReference>
<dbReference type="CDD" id="cd06257">
    <property type="entry name" value="DnaJ"/>
    <property type="match status" value="1"/>
</dbReference>
<dbReference type="Pfam" id="PF00226">
    <property type="entry name" value="DnaJ"/>
    <property type="match status" value="1"/>
</dbReference>
<evidence type="ECO:0000256" key="1">
    <source>
        <dbReference type="SAM" id="MobiDB-lite"/>
    </source>
</evidence>
<dbReference type="InterPro" id="IPR036869">
    <property type="entry name" value="J_dom_sf"/>
</dbReference>
<dbReference type="Proteomes" id="UP000245699">
    <property type="component" value="Unassembled WGS sequence"/>
</dbReference>
<organism evidence="3 4">
    <name type="scientific">Furculomyces boomerangus</name>
    <dbReference type="NCBI Taxonomy" id="61424"/>
    <lineage>
        <taxon>Eukaryota</taxon>
        <taxon>Fungi</taxon>
        <taxon>Fungi incertae sedis</taxon>
        <taxon>Zoopagomycota</taxon>
        <taxon>Kickxellomycotina</taxon>
        <taxon>Harpellomycetes</taxon>
        <taxon>Harpellales</taxon>
        <taxon>Harpellaceae</taxon>
        <taxon>Furculomyces</taxon>
    </lineage>
</organism>
<dbReference type="AlphaFoldDB" id="A0A2T9YCM0"/>
<reference evidence="3 4" key="1">
    <citation type="journal article" date="2018" name="MBio">
        <title>Comparative Genomics Reveals the Core Gene Toolbox for the Fungus-Insect Symbiosis.</title>
        <authorList>
            <person name="Wang Y."/>
            <person name="Stata M."/>
            <person name="Wang W."/>
            <person name="Stajich J.E."/>
            <person name="White M.M."/>
            <person name="Moncalvo J.M."/>
        </authorList>
    </citation>
    <scope>NUCLEOTIDE SEQUENCE [LARGE SCALE GENOMIC DNA]</scope>
    <source>
        <strain evidence="3 4">AUS-77-4</strain>
    </source>
</reference>
<dbReference type="PANTHER" id="PTHR46620">
    <property type="entry name" value="J DOMAIN-CONTAINING PROTEIN SPF31"/>
    <property type="match status" value="1"/>
</dbReference>
<keyword evidence="4" id="KW-1185">Reference proteome</keyword>
<dbReference type="PRINTS" id="PR00625">
    <property type="entry name" value="JDOMAIN"/>
</dbReference>
<feature type="compositionally biased region" description="Basic and acidic residues" evidence="1">
    <location>
        <begin position="176"/>
        <end position="209"/>
    </location>
</feature>
<feature type="domain" description="J" evidence="2">
    <location>
        <begin position="46"/>
        <end position="110"/>
    </location>
</feature>
<dbReference type="SMART" id="SM00271">
    <property type="entry name" value="DnaJ"/>
    <property type="match status" value="1"/>
</dbReference>
<feature type="compositionally biased region" description="Low complexity" evidence="1">
    <location>
        <begin position="224"/>
        <end position="233"/>
    </location>
</feature>